<dbReference type="PROSITE" id="PS51369">
    <property type="entry name" value="TCP"/>
    <property type="match status" value="1"/>
</dbReference>
<keyword evidence="3" id="KW-0805">Transcription regulation</keyword>
<feature type="domain" description="TCP" evidence="7">
    <location>
        <begin position="111"/>
        <end position="169"/>
    </location>
</feature>
<evidence type="ECO:0000256" key="1">
    <source>
        <dbReference type="ARBA" id="ARBA00004123"/>
    </source>
</evidence>
<evidence type="ECO:0000313" key="9">
    <source>
        <dbReference type="EMBL" id="AXM04966.1"/>
    </source>
</evidence>
<evidence type="ECO:0000259" key="7">
    <source>
        <dbReference type="PROSITE" id="PS51369"/>
    </source>
</evidence>
<dbReference type="GO" id="GO:0043565">
    <property type="term" value="F:sequence-specific DNA binding"/>
    <property type="evidence" value="ECO:0007669"/>
    <property type="project" value="TreeGrafter"/>
</dbReference>
<dbReference type="InterPro" id="IPR017887">
    <property type="entry name" value="TF_TCP_subgr"/>
</dbReference>
<evidence type="ECO:0000259" key="8">
    <source>
        <dbReference type="PROSITE" id="PS51370"/>
    </source>
</evidence>
<reference evidence="9" key="1">
    <citation type="journal article" date="2018" name="Front. Plant Sci.">
        <title>Patterning the Asteraceae Capitulum: Duplications and Differential Expression of the Flower Symmetry CYC2-Like Genes.</title>
        <authorList>
            <person name="Chen J."/>
            <person name="Shen C.Z."/>
            <person name="Guo Y.P."/>
            <person name="Rao G.Y."/>
        </authorList>
    </citation>
    <scope>NUCLEOTIDE SEQUENCE</scope>
</reference>
<keyword evidence="4" id="KW-0238">DNA-binding</keyword>
<keyword evidence="2" id="KW-0217">Developmental protein</keyword>
<dbReference type="InterPro" id="IPR005333">
    <property type="entry name" value="Transcription_factor_TCP"/>
</dbReference>
<evidence type="ECO:0000256" key="3">
    <source>
        <dbReference type="ARBA" id="ARBA00023015"/>
    </source>
</evidence>
<dbReference type="GO" id="GO:0003700">
    <property type="term" value="F:DNA-binding transcription factor activity"/>
    <property type="evidence" value="ECO:0007669"/>
    <property type="project" value="InterPro"/>
</dbReference>
<dbReference type="GO" id="GO:0005634">
    <property type="term" value="C:nucleus"/>
    <property type="evidence" value="ECO:0007669"/>
    <property type="project" value="UniProtKB-SubCell"/>
</dbReference>
<dbReference type="PANTHER" id="PTHR31072:SF224">
    <property type="entry name" value="TRANSCRIPTION FACTOR TCP1"/>
    <property type="match status" value="1"/>
</dbReference>
<evidence type="ECO:0000256" key="5">
    <source>
        <dbReference type="ARBA" id="ARBA00023163"/>
    </source>
</evidence>
<evidence type="ECO:0000256" key="2">
    <source>
        <dbReference type="ARBA" id="ARBA00022473"/>
    </source>
</evidence>
<name>A0A346D3E8_9ASTR</name>
<sequence length="320" mass="36576">MFPSNPFPQLPSSIHVFPPPNSLFNPEKEAVCFNHHGQNVPPFVSADWVLNAYNIHAPPPPCPLAMDNFDTNKQTFFSQHQDDLGQVSNLQYYDDHNHLLEPVRKKMGTRKNDGHSKIFTAQGPRDRRVRLSIDIAKKFFVLQNLLGFDKASKTLDWLFTKSKTAIKELVEETKQCSSSPSVTDHCEVIFLDTIDGGSNEEKCQKKKSTPKCFDVKKKKMIQKEKSGCQLDLARNQSRAEARARARERTKEKLQLSKDAPDDYNCHLWSQIKSQSDYDDRIGESIMEQRFSMPSSMLYSYEHNLVVSNASSSQIKYTNLA</sequence>
<dbReference type="Pfam" id="PF03634">
    <property type="entry name" value="TCP"/>
    <property type="match status" value="1"/>
</dbReference>
<feature type="domain" description="R" evidence="8">
    <location>
        <begin position="235"/>
        <end position="252"/>
    </location>
</feature>
<dbReference type="AlphaFoldDB" id="A0A346D3E8"/>
<dbReference type="PANTHER" id="PTHR31072">
    <property type="entry name" value="TRANSCRIPTION FACTOR TCP4-RELATED"/>
    <property type="match status" value="1"/>
</dbReference>
<keyword evidence="6" id="KW-0539">Nucleus</keyword>
<comment type="subcellular location">
    <subcellularLocation>
        <location evidence="1">Nucleus</location>
    </subcellularLocation>
</comment>
<dbReference type="PROSITE" id="PS51370">
    <property type="entry name" value="R"/>
    <property type="match status" value="1"/>
</dbReference>
<protein>
    <submittedName>
        <fullName evidence="9">Cycloidea-like protein</fullName>
    </submittedName>
</protein>
<evidence type="ECO:0000256" key="4">
    <source>
        <dbReference type="ARBA" id="ARBA00023125"/>
    </source>
</evidence>
<proteinExistence type="predicted"/>
<dbReference type="EMBL" id="MG593381">
    <property type="protein sequence ID" value="AXM04966.1"/>
    <property type="molecule type" value="Genomic_DNA"/>
</dbReference>
<dbReference type="InterPro" id="IPR017888">
    <property type="entry name" value="CYC/TB1_R_domain"/>
</dbReference>
<dbReference type="GO" id="GO:2000032">
    <property type="term" value="P:regulation of secondary shoot formation"/>
    <property type="evidence" value="ECO:0007669"/>
    <property type="project" value="TreeGrafter"/>
</dbReference>
<organism evidence="9">
    <name type="scientific">Schlechtendalia luzulifolia</name>
    <dbReference type="NCBI Taxonomy" id="41633"/>
    <lineage>
        <taxon>Eukaryota</taxon>
        <taxon>Viridiplantae</taxon>
        <taxon>Streptophyta</taxon>
        <taxon>Embryophyta</taxon>
        <taxon>Tracheophyta</taxon>
        <taxon>Spermatophyta</taxon>
        <taxon>Magnoliopsida</taxon>
        <taxon>eudicotyledons</taxon>
        <taxon>Gunneridae</taxon>
        <taxon>Pentapetalae</taxon>
        <taxon>asterids</taxon>
        <taxon>campanulids</taxon>
        <taxon>Asterales</taxon>
        <taxon>Asteraceae</taxon>
        <taxon>Barnadesioideae</taxon>
        <taxon>Schlechtendalia</taxon>
    </lineage>
</organism>
<evidence type="ECO:0000256" key="6">
    <source>
        <dbReference type="ARBA" id="ARBA00023242"/>
    </source>
</evidence>
<accession>A0A346D3E8</accession>
<keyword evidence="5" id="KW-0804">Transcription</keyword>